<evidence type="ECO:0000313" key="1">
    <source>
        <dbReference type="EMBL" id="GAA3862902.1"/>
    </source>
</evidence>
<dbReference type="InterPro" id="IPR015996">
    <property type="entry name" value="UCP028451"/>
</dbReference>
<dbReference type="Proteomes" id="UP001501803">
    <property type="component" value="Unassembled WGS sequence"/>
</dbReference>
<dbReference type="NCBIfam" id="TIGR02453">
    <property type="entry name" value="TIGR02453 family protein"/>
    <property type="match status" value="1"/>
</dbReference>
<keyword evidence="2" id="KW-1185">Reference proteome</keyword>
<organism evidence="1 2">
    <name type="scientific">Leifsonia kafniensis</name>
    <dbReference type="NCBI Taxonomy" id="475957"/>
    <lineage>
        <taxon>Bacteria</taxon>
        <taxon>Bacillati</taxon>
        <taxon>Actinomycetota</taxon>
        <taxon>Actinomycetes</taxon>
        <taxon>Micrococcales</taxon>
        <taxon>Microbacteriaceae</taxon>
        <taxon>Leifsonia</taxon>
    </lineage>
</organism>
<sequence length="212" mass="23941">MTFDGWPRAALDFYRGLEVDNSKAYWLAHREVYEQKVLQPMTELLDELAEEFGQGRVFRPYRDVRFSADKSLYKTAIGATLSGGGYVQLSARGLAAGAGCHRLAPDQLERYRRAVDTELSGEDLRARIAAVEAHGIEITVRDALKTVPRGYPKEHPRADLLTHKDLAAWTEWGTEAWLQSAEAKEYLIAFLHDARPLTTWLDEHVGPTTLTR</sequence>
<accession>A0ABP7K1L0</accession>
<reference evidence="2" key="1">
    <citation type="journal article" date="2019" name="Int. J. Syst. Evol. Microbiol.">
        <title>The Global Catalogue of Microorganisms (GCM) 10K type strain sequencing project: providing services to taxonomists for standard genome sequencing and annotation.</title>
        <authorList>
            <consortium name="The Broad Institute Genomics Platform"/>
            <consortium name="The Broad Institute Genome Sequencing Center for Infectious Disease"/>
            <person name="Wu L."/>
            <person name="Ma J."/>
        </authorList>
    </citation>
    <scope>NUCLEOTIDE SEQUENCE [LARGE SCALE GENOMIC DNA]</scope>
    <source>
        <strain evidence="2">JCM 17021</strain>
    </source>
</reference>
<protein>
    <submittedName>
        <fullName evidence="1">DUF2461 domain-containing protein</fullName>
    </submittedName>
</protein>
<gene>
    <name evidence="1" type="ORF">GCM10022381_03750</name>
</gene>
<dbReference type="RefSeq" id="WP_345061718.1">
    <property type="nucleotide sequence ID" value="NZ_BAABCN010000002.1"/>
</dbReference>
<dbReference type="EMBL" id="BAABCN010000002">
    <property type="protein sequence ID" value="GAA3862902.1"/>
    <property type="molecule type" value="Genomic_DNA"/>
</dbReference>
<dbReference type="Pfam" id="PF09365">
    <property type="entry name" value="DUF2461"/>
    <property type="match status" value="1"/>
</dbReference>
<comment type="caution">
    <text evidence="1">The sequence shown here is derived from an EMBL/GenBank/DDBJ whole genome shotgun (WGS) entry which is preliminary data.</text>
</comment>
<dbReference type="PANTHER" id="PTHR36452">
    <property type="entry name" value="CHROMOSOME 12, WHOLE GENOME SHOTGUN SEQUENCE"/>
    <property type="match status" value="1"/>
</dbReference>
<dbReference type="PIRSF" id="PIRSF028451">
    <property type="entry name" value="UCP028451"/>
    <property type="match status" value="1"/>
</dbReference>
<name>A0ABP7K1L0_9MICO</name>
<evidence type="ECO:0000313" key="2">
    <source>
        <dbReference type="Proteomes" id="UP001501803"/>
    </source>
</evidence>
<dbReference type="PANTHER" id="PTHR36452:SF1">
    <property type="entry name" value="DUF2461 DOMAIN-CONTAINING PROTEIN"/>
    <property type="match status" value="1"/>
</dbReference>
<dbReference type="InterPro" id="IPR012808">
    <property type="entry name" value="CHP02453"/>
</dbReference>
<proteinExistence type="predicted"/>